<dbReference type="EMBL" id="OZ034821">
    <property type="protein sequence ID" value="CAL1405055.1"/>
    <property type="molecule type" value="Genomic_DNA"/>
</dbReference>
<evidence type="ECO:0000313" key="1">
    <source>
        <dbReference type="EMBL" id="CAL1405055.1"/>
    </source>
</evidence>
<dbReference type="AlphaFoldDB" id="A0AAV2G5L1"/>
<dbReference type="Proteomes" id="UP001497516">
    <property type="component" value="Chromosome 8"/>
</dbReference>
<accession>A0AAV2G5L1</accession>
<name>A0AAV2G5L1_9ROSI</name>
<keyword evidence="2" id="KW-1185">Reference proteome</keyword>
<reference evidence="1 2" key="1">
    <citation type="submission" date="2024-04" db="EMBL/GenBank/DDBJ databases">
        <authorList>
            <person name="Fracassetti M."/>
        </authorList>
    </citation>
    <scope>NUCLEOTIDE SEQUENCE [LARGE SCALE GENOMIC DNA]</scope>
</reference>
<sequence>MCGFQTLIAHLPPLKASIAATKRHYRCRATQHRRRAPTPRNPFRKTWMEGRGREISTIPPRAKPIWKIWPRPGPKNMCGFQTLVAHLPPLKPPSPQPKDTIAVALPSTAAALQLRGTLSAKPGWKDEEERSPPSYLGPVIIVAHRT</sequence>
<proteinExistence type="predicted"/>
<organism evidence="1 2">
    <name type="scientific">Linum trigynum</name>
    <dbReference type="NCBI Taxonomy" id="586398"/>
    <lineage>
        <taxon>Eukaryota</taxon>
        <taxon>Viridiplantae</taxon>
        <taxon>Streptophyta</taxon>
        <taxon>Embryophyta</taxon>
        <taxon>Tracheophyta</taxon>
        <taxon>Spermatophyta</taxon>
        <taxon>Magnoliopsida</taxon>
        <taxon>eudicotyledons</taxon>
        <taxon>Gunneridae</taxon>
        <taxon>Pentapetalae</taxon>
        <taxon>rosids</taxon>
        <taxon>fabids</taxon>
        <taxon>Malpighiales</taxon>
        <taxon>Linaceae</taxon>
        <taxon>Linum</taxon>
    </lineage>
</organism>
<evidence type="ECO:0000313" key="2">
    <source>
        <dbReference type="Proteomes" id="UP001497516"/>
    </source>
</evidence>
<protein>
    <submittedName>
        <fullName evidence="1">Uncharacterized protein</fullName>
    </submittedName>
</protein>
<gene>
    <name evidence="1" type="ORF">LTRI10_LOCUS44864</name>
</gene>